<gene>
    <name evidence="1" type="ORF">APLA_LOCUS16479</name>
</gene>
<comment type="caution">
    <text evidence="1">The sequence shown here is derived from an EMBL/GenBank/DDBJ whole genome shotgun (WGS) entry which is preliminary data.</text>
</comment>
<dbReference type="Proteomes" id="UP000494256">
    <property type="component" value="Unassembled WGS sequence"/>
</dbReference>
<evidence type="ECO:0000313" key="2">
    <source>
        <dbReference type="Proteomes" id="UP000494256"/>
    </source>
</evidence>
<dbReference type="OrthoDB" id="366214at2759"/>
<reference evidence="1 2" key="1">
    <citation type="submission" date="2020-04" db="EMBL/GenBank/DDBJ databases">
        <authorList>
            <person name="Wallbank WR R."/>
            <person name="Pardo Diaz C."/>
            <person name="Kozak K."/>
            <person name="Martin S."/>
            <person name="Jiggins C."/>
            <person name="Moest M."/>
            <person name="Warren A I."/>
            <person name="Byers J.R.P. K."/>
            <person name="Montejo-Kovacevich G."/>
            <person name="Yen C E."/>
        </authorList>
    </citation>
    <scope>NUCLEOTIDE SEQUENCE [LARGE SCALE GENOMIC DNA]</scope>
</reference>
<name>A0A8S1BQX4_ARCPL</name>
<sequence>MNYNQIKKLDENSLEQLKEGKGPVDECICHLISPPDEDRKSIRSSIRRAFAGFSKAAEGKKRKAAYRQQQVNIPITYSKGEAGKIYTTREVIKRKGSCGKCGCDSSNVTLKHSYANIRITTPDISSFCPCPSNCIPAEKQKMLNNIKVTVEQVSNVIVDPDSENSETSVSIESKISEPSLTAKKSLSSLINAQYDTDESRLY</sequence>
<protein>
    <submittedName>
        <fullName evidence="1">Uncharacterized protein</fullName>
    </submittedName>
</protein>
<dbReference type="AlphaFoldDB" id="A0A8S1BQX4"/>
<dbReference type="EMBL" id="CADEBD010000739">
    <property type="protein sequence ID" value="CAB3259409.1"/>
    <property type="molecule type" value="Genomic_DNA"/>
</dbReference>
<accession>A0A8S1BQX4</accession>
<proteinExistence type="predicted"/>
<organism evidence="1 2">
    <name type="scientific">Arctia plantaginis</name>
    <name type="common">Wood tiger moth</name>
    <name type="synonym">Phalaena plantaginis</name>
    <dbReference type="NCBI Taxonomy" id="874455"/>
    <lineage>
        <taxon>Eukaryota</taxon>
        <taxon>Metazoa</taxon>
        <taxon>Ecdysozoa</taxon>
        <taxon>Arthropoda</taxon>
        <taxon>Hexapoda</taxon>
        <taxon>Insecta</taxon>
        <taxon>Pterygota</taxon>
        <taxon>Neoptera</taxon>
        <taxon>Endopterygota</taxon>
        <taxon>Lepidoptera</taxon>
        <taxon>Glossata</taxon>
        <taxon>Ditrysia</taxon>
        <taxon>Noctuoidea</taxon>
        <taxon>Erebidae</taxon>
        <taxon>Arctiinae</taxon>
        <taxon>Arctia</taxon>
    </lineage>
</organism>
<evidence type="ECO:0000313" key="1">
    <source>
        <dbReference type="EMBL" id="CAB3259409.1"/>
    </source>
</evidence>